<feature type="transmembrane region" description="Helical" evidence="7">
    <location>
        <begin position="95"/>
        <end position="113"/>
    </location>
</feature>
<evidence type="ECO:0000256" key="7">
    <source>
        <dbReference type="SAM" id="Phobius"/>
    </source>
</evidence>
<dbReference type="PANTHER" id="PTHR45698:SF1">
    <property type="entry name" value="TRACE AMINE-ASSOCIATED RECEPTOR 13C-LIKE"/>
    <property type="match status" value="1"/>
</dbReference>
<proteinExistence type="inferred from homology"/>
<dbReference type="Proteomes" id="UP000230750">
    <property type="component" value="Unassembled WGS sequence"/>
</dbReference>
<keyword evidence="5 9" id="KW-0675">Receptor</keyword>
<accession>A0A2G8JZH3</accession>
<dbReference type="InterPro" id="IPR000276">
    <property type="entry name" value="GPCR_Rhodpsn"/>
</dbReference>
<evidence type="ECO:0000256" key="3">
    <source>
        <dbReference type="ARBA" id="ARBA00022989"/>
    </source>
</evidence>
<evidence type="ECO:0000313" key="10">
    <source>
        <dbReference type="Proteomes" id="UP000230750"/>
    </source>
</evidence>
<evidence type="ECO:0000256" key="1">
    <source>
        <dbReference type="ARBA" id="ARBA00004370"/>
    </source>
</evidence>
<evidence type="ECO:0000256" key="6">
    <source>
        <dbReference type="SAM" id="MobiDB-lite"/>
    </source>
</evidence>
<reference evidence="9 10" key="1">
    <citation type="journal article" date="2017" name="PLoS Biol.">
        <title>The sea cucumber genome provides insights into morphological evolution and visceral regeneration.</title>
        <authorList>
            <person name="Zhang X."/>
            <person name="Sun L."/>
            <person name="Yuan J."/>
            <person name="Sun Y."/>
            <person name="Gao Y."/>
            <person name="Zhang L."/>
            <person name="Li S."/>
            <person name="Dai H."/>
            <person name="Hamel J.F."/>
            <person name="Liu C."/>
            <person name="Yu Y."/>
            <person name="Liu S."/>
            <person name="Lin W."/>
            <person name="Guo K."/>
            <person name="Jin S."/>
            <person name="Xu P."/>
            <person name="Storey K.B."/>
            <person name="Huan P."/>
            <person name="Zhang T."/>
            <person name="Zhou Y."/>
            <person name="Zhang J."/>
            <person name="Lin C."/>
            <person name="Li X."/>
            <person name="Xing L."/>
            <person name="Huo D."/>
            <person name="Sun M."/>
            <person name="Wang L."/>
            <person name="Mercier A."/>
            <person name="Li F."/>
            <person name="Yang H."/>
            <person name="Xiang J."/>
        </authorList>
    </citation>
    <scope>NUCLEOTIDE SEQUENCE [LARGE SCALE GENOMIC DNA]</scope>
    <source>
        <strain evidence="9">Shaxun</strain>
        <tissue evidence="9">Muscle</tissue>
    </source>
</reference>
<keyword evidence="5" id="KW-0807">Transducer</keyword>
<feature type="domain" description="G-protein coupled receptors family 1 profile" evidence="8">
    <location>
        <begin position="25"/>
        <end position="350"/>
    </location>
</feature>
<dbReference type="OrthoDB" id="10018303at2759"/>
<comment type="subcellular location">
    <subcellularLocation>
        <location evidence="1">Membrane</location>
    </subcellularLocation>
</comment>
<dbReference type="PROSITE" id="PS00237">
    <property type="entry name" value="G_PROTEIN_RECEP_F1_1"/>
    <property type="match status" value="1"/>
</dbReference>
<organism evidence="9 10">
    <name type="scientific">Stichopus japonicus</name>
    <name type="common">Sea cucumber</name>
    <dbReference type="NCBI Taxonomy" id="307972"/>
    <lineage>
        <taxon>Eukaryota</taxon>
        <taxon>Metazoa</taxon>
        <taxon>Echinodermata</taxon>
        <taxon>Eleutherozoa</taxon>
        <taxon>Echinozoa</taxon>
        <taxon>Holothuroidea</taxon>
        <taxon>Aspidochirotacea</taxon>
        <taxon>Aspidochirotida</taxon>
        <taxon>Stichopodidae</taxon>
        <taxon>Apostichopus</taxon>
    </lineage>
</organism>
<comment type="caution">
    <text evidence="9">The sequence shown here is derived from an EMBL/GenBank/DDBJ whole genome shotgun (WGS) entry which is preliminary data.</text>
</comment>
<feature type="compositionally biased region" description="Basic and acidic residues" evidence="6">
    <location>
        <begin position="262"/>
        <end position="281"/>
    </location>
</feature>
<evidence type="ECO:0000313" key="9">
    <source>
        <dbReference type="EMBL" id="PIK41142.1"/>
    </source>
</evidence>
<keyword evidence="3 7" id="KW-1133">Transmembrane helix</keyword>
<feature type="transmembrane region" description="Helical" evidence="7">
    <location>
        <begin position="185"/>
        <end position="208"/>
    </location>
</feature>
<dbReference type="EMBL" id="MRZV01001048">
    <property type="protein sequence ID" value="PIK41142.1"/>
    <property type="molecule type" value="Genomic_DNA"/>
</dbReference>
<keyword evidence="10" id="KW-1185">Reference proteome</keyword>
<evidence type="ECO:0000256" key="2">
    <source>
        <dbReference type="ARBA" id="ARBA00022692"/>
    </source>
</evidence>
<keyword evidence="2 5" id="KW-0812">Transmembrane</keyword>
<keyword evidence="5" id="KW-0297">G-protein coupled receptor</keyword>
<dbReference type="SMART" id="SM01381">
    <property type="entry name" value="7TM_GPCR_Srsx"/>
    <property type="match status" value="1"/>
</dbReference>
<evidence type="ECO:0000256" key="4">
    <source>
        <dbReference type="ARBA" id="ARBA00023136"/>
    </source>
</evidence>
<evidence type="ECO:0000259" key="8">
    <source>
        <dbReference type="PROSITE" id="PS50262"/>
    </source>
</evidence>
<dbReference type="Pfam" id="PF00001">
    <property type="entry name" value="7tm_1"/>
    <property type="match status" value="1"/>
</dbReference>
<gene>
    <name evidence="9" type="ORF">BSL78_22006</name>
</gene>
<dbReference type="PROSITE" id="PS50262">
    <property type="entry name" value="G_PROTEIN_RECEP_F1_2"/>
    <property type="match status" value="1"/>
</dbReference>
<feature type="transmembrane region" description="Helical" evidence="7">
    <location>
        <begin position="331"/>
        <end position="353"/>
    </location>
</feature>
<sequence length="409" mass="47324">MAETDNEWLWLEIVTIIVIATGILSNGIVLIVFFAKSSRKLRRKWRNLYILHQSIIDGSCLFGLLLLRSIKIDDDVFKENTIAVRILCKFWVSEYLLWSMYMCSTYNLVLLSIERYLAVVYPIYHRTKLNKKKILLSMILPWIIGFAFQSYWPPMYTHDSNNGSCLPSYSCNEGRPSTLQTFLTVYSFIGEYIIALLIMSFAYSQIVIKLKLIIKRTSKNINLVKNGRKKSDTAACYEVNSNANEKKSVFTLTGTRSMSNDNESKNRSNHRERSIKSRQKSRDDIFSKAKRSTVRTFIAIFVLFVICWTPTEVVYLRHNLCIEELDFDGTLYAWLSLLVVLNAVLNPFIYTGLYNEFQRQLRRVFCNWDDHGREPSNSVGEETSNAGNSTRGRAPDNLQLSHRPSNNNI</sequence>
<comment type="similarity">
    <text evidence="5">Belongs to the G-protein coupled receptor 1 family.</text>
</comment>
<feature type="transmembrane region" description="Helical" evidence="7">
    <location>
        <begin position="13"/>
        <end position="35"/>
    </location>
</feature>
<feature type="transmembrane region" description="Helical" evidence="7">
    <location>
        <begin position="292"/>
        <end position="311"/>
    </location>
</feature>
<feature type="compositionally biased region" description="Polar residues" evidence="6">
    <location>
        <begin position="375"/>
        <end position="391"/>
    </location>
</feature>
<dbReference type="Gene3D" id="1.20.1070.10">
    <property type="entry name" value="Rhodopsin 7-helix transmembrane proteins"/>
    <property type="match status" value="1"/>
</dbReference>
<protein>
    <submittedName>
        <fullName evidence="9">Putative cholecystokinin receptor type A-like</fullName>
    </submittedName>
</protein>
<dbReference type="SUPFAM" id="SSF81321">
    <property type="entry name" value="Family A G protein-coupled receptor-like"/>
    <property type="match status" value="1"/>
</dbReference>
<feature type="region of interest" description="Disordered" evidence="6">
    <location>
        <begin position="374"/>
        <end position="409"/>
    </location>
</feature>
<evidence type="ECO:0000256" key="5">
    <source>
        <dbReference type="RuleBase" id="RU000688"/>
    </source>
</evidence>
<dbReference type="CDD" id="cd00637">
    <property type="entry name" value="7tm_classA_rhodopsin-like"/>
    <property type="match status" value="1"/>
</dbReference>
<name>A0A2G8JZH3_STIJA</name>
<dbReference type="GO" id="GO:0004930">
    <property type="term" value="F:G protein-coupled receptor activity"/>
    <property type="evidence" value="ECO:0007669"/>
    <property type="project" value="UniProtKB-KW"/>
</dbReference>
<dbReference type="InterPro" id="IPR017452">
    <property type="entry name" value="GPCR_Rhodpsn_7TM"/>
</dbReference>
<dbReference type="PRINTS" id="PR00237">
    <property type="entry name" value="GPCRRHODOPSN"/>
</dbReference>
<feature type="transmembrane region" description="Helical" evidence="7">
    <location>
        <begin position="134"/>
        <end position="152"/>
    </location>
</feature>
<feature type="transmembrane region" description="Helical" evidence="7">
    <location>
        <begin position="47"/>
        <end position="67"/>
    </location>
</feature>
<keyword evidence="4 7" id="KW-0472">Membrane</keyword>
<dbReference type="PANTHER" id="PTHR45698">
    <property type="entry name" value="TRACE AMINE-ASSOCIATED RECEPTOR 19N-RELATED"/>
    <property type="match status" value="1"/>
</dbReference>
<dbReference type="STRING" id="307972.A0A2G8JZH3"/>
<feature type="compositionally biased region" description="Polar residues" evidence="6">
    <location>
        <begin position="398"/>
        <end position="409"/>
    </location>
</feature>
<feature type="region of interest" description="Disordered" evidence="6">
    <location>
        <begin position="255"/>
        <end position="281"/>
    </location>
</feature>
<dbReference type="AlphaFoldDB" id="A0A2G8JZH3"/>
<dbReference type="GO" id="GO:0016020">
    <property type="term" value="C:membrane"/>
    <property type="evidence" value="ECO:0007669"/>
    <property type="project" value="UniProtKB-SubCell"/>
</dbReference>